<feature type="transmembrane region" description="Helical" evidence="7">
    <location>
        <begin position="28"/>
        <end position="53"/>
    </location>
</feature>
<evidence type="ECO:0000256" key="4">
    <source>
        <dbReference type="ARBA" id="ARBA00022692"/>
    </source>
</evidence>
<keyword evidence="5 7" id="KW-1133">Transmembrane helix</keyword>
<comment type="similarity">
    <text evidence="2">Belongs to the UPF0324 family.</text>
</comment>
<keyword evidence="3" id="KW-1003">Cell membrane</keyword>
<name>A0A172TUX0_9BACT</name>
<dbReference type="GO" id="GO:0005886">
    <property type="term" value="C:plasma membrane"/>
    <property type="evidence" value="ECO:0007669"/>
    <property type="project" value="UniProtKB-SubCell"/>
</dbReference>
<evidence type="ECO:0000256" key="3">
    <source>
        <dbReference type="ARBA" id="ARBA00022475"/>
    </source>
</evidence>
<feature type="transmembrane region" description="Helical" evidence="7">
    <location>
        <begin position="249"/>
        <end position="267"/>
    </location>
</feature>
<evidence type="ECO:0000256" key="2">
    <source>
        <dbReference type="ARBA" id="ARBA00007977"/>
    </source>
</evidence>
<organism evidence="8 9">
    <name type="scientific">Flavisolibacter tropicus</name>
    <dbReference type="NCBI Taxonomy" id="1492898"/>
    <lineage>
        <taxon>Bacteria</taxon>
        <taxon>Pseudomonadati</taxon>
        <taxon>Bacteroidota</taxon>
        <taxon>Chitinophagia</taxon>
        <taxon>Chitinophagales</taxon>
        <taxon>Chitinophagaceae</taxon>
        <taxon>Flavisolibacter</taxon>
    </lineage>
</organism>
<dbReference type="KEGG" id="fla:SY85_10005"/>
<protein>
    <submittedName>
        <fullName evidence="8">Membrane protein</fullName>
    </submittedName>
</protein>
<feature type="transmembrane region" description="Helical" evidence="7">
    <location>
        <begin position="127"/>
        <end position="148"/>
    </location>
</feature>
<feature type="transmembrane region" description="Helical" evidence="7">
    <location>
        <begin position="187"/>
        <end position="206"/>
    </location>
</feature>
<keyword evidence="9" id="KW-1185">Reference proteome</keyword>
<feature type="transmembrane region" description="Helical" evidence="7">
    <location>
        <begin position="273"/>
        <end position="293"/>
    </location>
</feature>
<keyword evidence="4 7" id="KW-0812">Transmembrane</keyword>
<dbReference type="Proteomes" id="UP000077177">
    <property type="component" value="Chromosome"/>
</dbReference>
<dbReference type="EMBL" id="CP011390">
    <property type="protein sequence ID" value="ANE50786.1"/>
    <property type="molecule type" value="Genomic_DNA"/>
</dbReference>
<feature type="transmembrane region" description="Helical" evidence="7">
    <location>
        <begin position="154"/>
        <end position="175"/>
    </location>
</feature>
<evidence type="ECO:0000313" key="9">
    <source>
        <dbReference type="Proteomes" id="UP000077177"/>
    </source>
</evidence>
<proteinExistence type="inferred from homology"/>
<reference evidence="8 9" key="2">
    <citation type="journal article" date="2016" name="Int. J. Syst. Evol. Microbiol.">
        <title>Flavisolibacter tropicus sp. nov., isolated from tropical soil.</title>
        <authorList>
            <person name="Lee J.J."/>
            <person name="Kang M.S."/>
            <person name="Kim G.S."/>
            <person name="Lee C.S."/>
            <person name="Lim S."/>
            <person name="Lee J."/>
            <person name="Roh S.H."/>
            <person name="Kang H."/>
            <person name="Ha J.M."/>
            <person name="Bae S."/>
            <person name="Jung H.Y."/>
            <person name="Kim M.K."/>
        </authorList>
    </citation>
    <scope>NUCLEOTIDE SEQUENCE [LARGE SCALE GENOMIC DNA]</scope>
    <source>
        <strain evidence="8 9">LCS9</strain>
    </source>
</reference>
<sequence>MVDRIVKVKLHRNPLKPFLDRSVTAREVIFLLAVVFCLSPLISAPIALLLGLAIGQFIGHPYPHLNHKVTSILLQASVVGLGFGMDVNSALKAGKEGVMFTLVSIVGTLLVGFVLGRLLKIEKKTSFLIATGTAICGGSAIAAVSPVIKAEEKQISVALGTIFILNTVALFLFPFIGHLLNLSQTQFGLWSAIAIHDTSSVVGSASKYGEQALAVATTVKLTRALWIIPVAFLSTFLFRSKGGKVKIPYFIGLFVLAMIANTYIPFLQSNSHYLTGFAKAGLTLTLFLIGCGLNSKMLQSVGMKPLIQGVVLWILISAVALWAVMSLAG</sequence>
<dbReference type="OrthoDB" id="9811391at2"/>
<evidence type="ECO:0000256" key="6">
    <source>
        <dbReference type="ARBA" id="ARBA00023136"/>
    </source>
</evidence>
<feature type="transmembrane region" description="Helical" evidence="7">
    <location>
        <begin position="97"/>
        <end position="115"/>
    </location>
</feature>
<dbReference type="AlphaFoldDB" id="A0A172TUX0"/>
<gene>
    <name evidence="8" type="ORF">SY85_10005</name>
</gene>
<keyword evidence="6 7" id="KW-0472">Membrane</keyword>
<reference evidence="9" key="1">
    <citation type="submission" date="2015-01" db="EMBL/GenBank/DDBJ databases">
        <title>Flavisolibacter sp./LCS9/ whole genome sequencing.</title>
        <authorList>
            <person name="Kim M.K."/>
            <person name="Srinivasan S."/>
            <person name="Lee J.-J."/>
        </authorList>
    </citation>
    <scope>NUCLEOTIDE SEQUENCE [LARGE SCALE GENOMIC DNA]</scope>
    <source>
        <strain evidence="9">LCS9</strain>
    </source>
</reference>
<evidence type="ECO:0000256" key="5">
    <source>
        <dbReference type="ARBA" id="ARBA00022989"/>
    </source>
</evidence>
<dbReference type="PATRIC" id="fig|1492898.3.peg.2150"/>
<evidence type="ECO:0000256" key="1">
    <source>
        <dbReference type="ARBA" id="ARBA00004651"/>
    </source>
</evidence>
<evidence type="ECO:0000256" key="7">
    <source>
        <dbReference type="SAM" id="Phobius"/>
    </source>
</evidence>
<feature type="transmembrane region" description="Helical" evidence="7">
    <location>
        <begin position="212"/>
        <end position="237"/>
    </location>
</feature>
<comment type="subcellular location">
    <subcellularLocation>
        <location evidence="1">Cell membrane</location>
        <topology evidence="1">Multi-pass membrane protein</topology>
    </subcellularLocation>
</comment>
<dbReference type="PANTHER" id="PTHR30106:SF1">
    <property type="entry name" value="UPF0324 MEMBRANE PROTEIN FN0533"/>
    <property type="match status" value="1"/>
</dbReference>
<evidence type="ECO:0000313" key="8">
    <source>
        <dbReference type="EMBL" id="ANE50786.1"/>
    </source>
</evidence>
<dbReference type="InterPro" id="IPR018383">
    <property type="entry name" value="UPF0324_pro"/>
</dbReference>
<dbReference type="PANTHER" id="PTHR30106">
    <property type="entry name" value="INNER MEMBRANE PROTEIN YEIH-RELATED"/>
    <property type="match status" value="1"/>
</dbReference>
<dbReference type="Pfam" id="PF03601">
    <property type="entry name" value="Cons_hypoth698"/>
    <property type="match status" value="1"/>
</dbReference>
<dbReference type="RefSeq" id="WP_066404105.1">
    <property type="nucleotide sequence ID" value="NZ_CP011390.1"/>
</dbReference>
<feature type="transmembrane region" description="Helical" evidence="7">
    <location>
        <begin position="305"/>
        <end position="325"/>
    </location>
</feature>
<accession>A0A172TUX0</accession>
<dbReference type="STRING" id="1492898.SY85_10005"/>